<dbReference type="PANTHER" id="PTHR36308">
    <property type="entry name" value="DENTIN SIALOPHOSPHOPROTEIN-RELATED"/>
    <property type="match status" value="1"/>
</dbReference>
<accession>A0ABD2YLG5</accession>
<feature type="compositionally biased region" description="Basic and acidic residues" evidence="1">
    <location>
        <begin position="405"/>
        <end position="418"/>
    </location>
</feature>
<proteinExistence type="predicted"/>
<feature type="region of interest" description="Disordered" evidence="1">
    <location>
        <begin position="405"/>
        <end position="430"/>
    </location>
</feature>
<sequence length="644" mass="70884">MAFPTRVQVEFAHTSIINSPTLSLFWQISSLQLTHNSMAYDNELVTDLIQKVQQATRAEAGLSHYDPTRKPLPPLPSISESVTYFDPAPPNHLRCRNCKGGLLRGLQSLICVYCGRPNDVVPDLISFKDTLAYSWLLESLHLDGSETVGPPSEKGDLKRGQSTPKVEISLSELLDFKITWPVEEEKGENVSNKKPVEWSYKKLTGFNLDNFFHESRRTDSSNAPKERPVTSNGVVTAEIKGPTTHHNLSCFENVKLSESAVQPSTYKNNGAFSGWEADFQPANFGDHFGDSNSFDPGVDSSSTLNLHEISKLPNPSNDSTVDSSSQLEFVFEPSGESKNERSNDGSVASPSIGDWTSDHLWNNSKMEAFVWNEQPDPAVRVNDALPEDNMSNVDLSLQLDSIFEPVKDSKDGNEKEDSATSPSINDWTSDEQWNNVNKEAAPQAQQRDATVGVKDAFPQDNASNLSTSLDWFQVNQLQNNASASANNLMSGDEGLFDDWNDFTYSTHVQDSSQTAPTHSHEQSISASECTLKLNLSSSDNNLEDMDFGSFSQADPLPRSSSKGSVFSEMHTIGLDVSTPDRVIDTKTNTGEGVGKSATSGDTNVAFDQSRENVQLLLSKMHDLSFMLENNLSLPPKSEGFDSFP</sequence>
<dbReference type="PANTHER" id="PTHR36308:SF1">
    <property type="entry name" value="DENTIN SIALOPHOSPHOPROTEIN-RELATED"/>
    <property type="match status" value="1"/>
</dbReference>
<feature type="compositionally biased region" description="Polar residues" evidence="1">
    <location>
        <begin position="585"/>
        <end position="601"/>
    </location>
</feature>
<evidence type="ECO:0000256" key="1">
    <source>
        <dbReference type="SAM" id="MobiDB-lite"/>
    </source>
</evidence>
<dbReference type="Proteomes" id="UP001630127">
    <property type="component" value="Unassembled WGS sequence"/>
</dbReference>
<protein>
    <recommendedName>
        <fullName evidence="2">DUF7815 domain-containing protein</fullName>
    </recommendedName>
</protein>
<evidence type="ECO:0000313" key="3">
    <source>
        <dbReference type="EMBL" id="KAL3507015.1"/>
    </source>
</evidence>
<reference evidence="3 4" key="1">
    <citation type="submission" date="2024-11" db="EMBL/GenBank/DDBJ databases">
        <title>A near-complete genome assembly of Cinchona calisaya.</title>
        <authorList>
            <person name="Lian D.C."/>
            <person name="Zhao X.W."/>
            <person name="Wei L."/>
        </authorList>
    </citation>
    <scope>NUCLEOTIDE SEQUENCE [LARGE SCALE GENOMIC DNA]</scope>
    <source>
        <tissue evidence="3">Nenye</tissue>
    </source>
</reference>
<dbReference type="InterPro" id="IPR056717">
    <property type="entry name" value="DUF7815"/>
</dbReference>
<feature type="compositionally biased region" description="Polar residues" evidence="1">
    <location>
        <begin position="419"/>
        <end position="430"/>
    </location>
</feature>
<evidence type="ECO:0000259" key="2">
    <source>
        <dbReference type="Pfam" id="PF25122"/>
    </source>
</evidence>
<dbReference type="Pfam" id="PF25122">
    <property type="entry name" value="DUF7815"/>
    <property type="match status" value="1"/>
</dbReference>
<comment type="caution">
    <text evidence="3">The sequence shown here is derived from an EMBL/GenBank/DDBJ whole genome shotgun (WGS) entry which is preliminary data.</text>
</comment>
<feature type="region of interest" description="Disordered" evidence="1">
    <location>
        <begin position="581"/>
        <end position="601"/>
    </location>
</feature>
<evidence type="ECO:0000313" key="4">
    <source>
        <dbReference type="Proteomes" id="UP001630127"/>
    </source>
</evidence>
<organism evidence="3 4">
    <name type="scientific">Cinchona calisaya</name>
    <dbReference type="NCBI Taxonomy" id="153742"/>
    <lineage>
        <taxon>Eukaryota</taxon>
        <taxon>Viridiplantae</taxon>
        <taxon>Streptophyta</taxon>
        <taxon>Embryophyta</taxon>
        <taxon>Tracheophyta</taxon>
        <taxon>Spermatophyta</taxon>
        <taxon>Magnoliopsida</taxon>
        <taxon>eudicotyledons</taxon>
        <taxon>Gunneridae</taxon>
        <taxon>Pentapetalae</taxon>
        <taxon>asterids</taxon>
        <taxon>lamiids</taxon>
        <taxon>Gentianales</taxon>
        <taxon>Rubiaceae</taxon>
        <taxon>Cinchonoideae</taxon>
        <taxon>Cinchoneae</taxon>
        <taxon>Cinchona</taxon>
    </lineage>
</organism>
<name>A0ABD2YLG5_9GENT</name>
<gene>
    <name evidence="3" type="ORF">ACH5RR_032397</name>
</gene>
<feature type="domain" description="DUF7815" evidence="2">
    <location>
        <begin position="92"/>
        <end position="116"/>
    </location>
</feature>
<dbReference type="EMBL" id="JBJUIK010000013">
    <property type="protein sequence ID" value="KAL3507015.1"/>
    <property type="molecule type" value="Genomic_DNA"/>
</dbReference>
<dbReference type="AlphaFoldDB" id="A0ABD2YLG5"/>
<keyword evidence="4" id="KW-1185">Reference proteome</keyword>
<feature type="region of interest" description="Disordered" evidence="1">
    <location>
        <begin position="332"/>
        <end position="352"/>
    </location>
</feature>